<dbReference type="EMBL" id="MBDN02000128">
    <property type="protein sequence ID" value="RLN79902.1"/>
    <property type="molecule type" value="Genomic_DNA"/>
</dbReference>
<sequence>MKIIVRQILTTLVLALGLTAFSTDAVLSIPSVNDTSRAATINATSYKIANVDRQFLVGDTYYPLNPGPAMAIPSLYHTTLLSQVATLSALENANVSTIQTTLQLLGPFKSLESFKAGYDALESAGLIDTPQAFNNSDENFGAMRLGIRGYKIELVGCGEWSDPLDSLSDSLVLDQCNDNSIKAAILNHKVFVQDFSSIGQYTALNKTESKYAPNVVGFFCNNDKNGLLLPLAIKIVDTNLTYTKEDSAGEWQLAKMALDATELNFQQMFHLVHTHMVSIPIQVEMMRSMAEDHPIYALLNYHFFGDMALEYLGGVILFSVDSPYDQSMAFGASGSMRYIYAEFSNTSMAEDFPAEIANNGLEYLPNHRYVKYGSTYYTIIKNFVTAYVKAYYDSEEVIQTDSELQTWASRTTLVWGVNDFPSSFTGFDDLIQIVTNLVFQSAVKHHFMNGRVSWHSQAAPFSAPALYNAPLPTEKGIDVDPFDYVIPSDVFPLLSYMAARFFRPIPTAQSVLSAYTTAPFANETVLSVAIAEFQNAMATMENTVDIMEAGELYPDTFVKPSLLPWTRLTKMTVFVVWYM</sequence>
<dbReference type="Gene3D" id="1.20.245.10">
    <property type="entry name" value="Lipoxygenase-1, Domain 5"/>
    <property type="match status" value="1"/>
</dbReference>
<accession>A0A3R7HWS6</accession>
<evidence type="ECO:0000313" key="6">
    <source>
        <dbReference type="EMBL" id="RLN26332.1"/>
    </source>
</evidence>
<feature type="domain" description="Lipoxygenase" evidence="5">
    <location>
        <begin position="185"/>
        <end position="569"/>
    </location>
</feature>
<evidence type="ECO:0000256" key="4">
    <source>
        <dbReference type="SAM" id="SignalP"/>
    </source>
</evidence>
<keyword evidence="4" id="KW-0732">Signal</keyword>
<proteinExistence type="predicted"/>
<dbReference type="AlphaFoldDB" id="A0A3R7HWS6"/>
<dbReference type="PANTHER" id="PTHR11771">
    <property type="entry name" value="LIPOXYGENASE"/>
    <property type="match status" value="1"/>
</dbReference>
<dbReference type="GO" id="GO:0046872">
    <property type="term" value="F:metal ion binding"/>
    <property type="evidence" value="ECO:0007669"/>
    <property type="project" value="UniProtKB-KW"/>
</dbReference>
<keyword evidence="8" id="KW-1185">Reference proteome</keyword>
<keyword evidence="1" id="KW-0479">Metal-binding</keyword>
<comment type="caution">
    <text evidence="7">The sequence shown here is derived from an EMBL/GenBank/DDBJ whole genome shotgun (WGS) entry which is preliminary data.</text>
</comment>
<dbReference type="InterPro" id="IPR036226">
    <property type="entry name" value="LipOase_C_sf"/>
</dbReference>
<evidence type="ECO:0000256" key="1">
    <source>
        <dbReference type="ARBA" id="ARBA00022723"/>
    </source>
</evidence>
<dbReference type="GO" id="GO:0016702">
    <property type="term" value="F:oxidoreductase activity, acting on single donors with incorporation of molecular oxygen, incorporation of two atoms of oxygen"/>
    <property type="evidence" value="ECO:0007669"/>
    <property type="project" value="InterPro"/>
</dbReference>
<evidence type="ECO:0000259" key="5">
    <source>
        <dbReference type="PROSITE" id="PS51393"/>
    </source>
</evidence>
<dbReference type="PROSITE" id="PS51393">
    <property type="entry name" value="LIPOXYGENASE_3"/>
    <property type="match status" value="1"/>
</dbReference>
<evidence type="ECO:0000256" key="2">
    <source>
        <dbReference type="ARBA" id="ARBA00022964"/>
    </source>
</evidence>
<dbReference type="EMBL" id="MAYM02001161">
    <property type="protein sequence ID" value="RLN26332.1"/>
    <property type="molecule type" value="Genomic_DNA"/>
</dbReference>
<dbReference type="InterPro" id="IPR013819">
    <property type="entry name" value="LipOase_C"/>
</dbReference>
<protein>
    <recommendedName>
        <fullName evidence="5">Lipoxygenase domain-containing protein</fullName>
    </recommendedName>
</protein>
<evidence type="ECO:0000313" key="7">
    <source>
        <dbReference type="EMBL" id="RLN79902.1"/>
    </source>
</evidence>
<dbReference type="GO" id="GO:0034440">
    <property type="term" value="P:lipid oxidation"/>
    <property type="evidence" value="ECO:0007669"/>
    <property type="project" value="InterPro"/>
</dbReference>
<evidence type="ECO:0000256" key="3">
    <source>
        <dbReference type="ARBA" id="ARBA00023002"/>
    </source>
</evidence>
<evidence type="ECO:0000313" key="8">
    <source>
        <dbReference type="Proteomes" id="UP000285624"/>
    </source>
</evidence>
<keyword evidence="2" id="KW-0223">Dioxygenase</keyword>
<dbReference type="Proteomes" id="UP000285624">
    <property type="component" value="Unassembled WGS sequence"/>
</dbReference>
<feature type="signal peptide" evidence="4">
    <location>
        <begin position="1"/>
        <end position="20"/>
    </location>
</feature>
<evidence type="ECO:0000313" key="9">
    <source>
        <dbReference type="Proteomes" id="UP000285883"/>
    </source>
</evidence>
<dbReference type="Proteomes" id="UP000285883">
    <property type="component" value="Unassembled WGS sequence"/>
</dbReference>
<reference evidence="8 9" key="1">
    <citation type="submission" date="2018-07" db="EMBL/GenBank/DDBJ databases">
        <title>Genome sequencing of oomycete isolates from Chile give support for New Zealand origin for Phytophthora kernoviae and make available the first Nothophytophthora sp. genome.</title>
        <authorList>
            <person name="Studholme D.J."/>
            <person name="Sanfuentes E."/>
            <person name="Panda P."/>
            <person name="Hill R."/>
            <person name="Sambles C."/>
            <person name="Grant M."/>
            <person name="Williams N.M."/>
            <person name="Mcdougal R.L."/>
        </authorList>
    </citation>
    <scope>NUCLEOTIDE SEQUENCE [LARGE SCALE GENOMIC DNA]</scope>
    <source>
        <strain evidence="6">Chile2</strain>
        <strain evidence="7">Chile4</strain>
    </source>
</reference>
<feature type="chain" id="PRO_5044084813" description="Lipoxygenase domain-containing protein" evidence="4">
    <location>
        <begin position="21"/>
        <end position="579"/>
    </location>
</feature>
<dbReference type="InterPro" id="IPR000907">
    <property type="entry name" value="LipOase"/>
</dbReference>
<name>A0A3R7HWS6_9STRA</name>
<gene>
    <name evidence="6" type="ORF">BBI17_006129</name>
    <name evidence="7" type="ORF">BBO99_00004914</name>
</gene>
<dbReference type="Gene3D" id="3.10.450.60">
    <property type="match status" value="1"/>
</dbReference>
<organism evidence="7 8">
    <name type="scientific">Phytophthora kernoviae</name>
    <dbReference type="NCBI Taxonomy" id="325452"/>
    <lineage>
        <taxon>Eukaryota</taxon>
        <taxon>Sar</taxon>
        <taxon>Stramenopiles</taxon>
        <taxon>Oomycota</taxon>
        <taxon>Peronosporomycetes</taxon>
        <taxon>Peronosporales</taxon>
        <taxon>Peronosporaceae</taxon>
        <taxon>Phytophthora</taxon>
    </lineage>
</organism>
<dbReference type="SUPFAM" id="SSF48484">
    <property type="entry name" value="Lipoxigenase"/>
    <property type="match status" value="1"/>
</dbReference>
<dbReference type="STRING" id="325452.A0A3R7HWS6"/>
<dbReference type="Pfam" id="PF00305">
    <property type="entry name" value="Lipoxygenase"/>
    <property type="match status" value="1"/>
</dbReference>
<keyword evidence="3" id="KW-0560">Oxidoreductase</keyword>